<dbReference type="GO" id="GO:0032511">
    <property type="term" value="P:late endosome to vacuole transport via multivesicular body sorting pathway"/>
    <property type="evidence" value="ECO:0007669"/>
    <property type="project" value="TreeGrafter"/>
</dbReference>
<dbReference type="OrthoDB" id="3973241at2759"/>
<evidence type="ECO:0000313" key="8">
    <source>
        <dbReference type="Proteomes" id="UP000694547"/>
    </source>
</evidence>
<sequence length="256" mass="28661">MNRFFGKAKPKAPPPNLTDCIGTVESRAESIDKKISRLNAELVKYKDQIKKMREGPAKNMVKQKALRVLKQKQMYEQERDNLAQQSFNMEQANYTIQSLKDTKTMVDAMKVGVKEMKRAYKQVKIDQIEDLQDQLEAMMEDANEIQEALGRSSSTQELDEDDLEAELDALGDELLADEDSSYLDEAASAPAIPEGVPTDTKTEDGVLVDEFGLPQIPTSLTCSIPAHDVKNKQTNNNNNNKHILGLGNISQFAKQI</sequence>
<evidence type="ECO:0000313" key="7">
    <source>
        <dbReference type="Ensembl" id="ENSPEMP00000022136.2"/>
    </source>
</evidence>
<accession>A0A8C8U4F3</accession>
<comment type="similarity">
    <text evidence="1">Belongs to the SNF7 family.</text>
</comment>
<dbReference type="RefSeq" id="XP_042133140.1">
    <property type="nucleotide sequence ID" value="XM_042277206.1"/>
</dbReference>
<evidence type="ECO:0000256" key="4">
    <source>
        <dbReference type="ARBA" id="ARBA00041628"/>
    </source>
</evidence>
<dbReference type="GO" id="GO:0005771">
    <property type="term" value="C:multivesicular body"/>
    <property type="evidence" value="ECO:0007669"/>
    <property type="project" value="TreeGrafter"/>
</dbReference>
<evidence type="ECO:0000256" key="2">
    <source>
        <dbReference type="ARBA" id="ARBA00023054"/>
    </source>
</evidence>
<feature type="coiled-coil region" evidence="5">
    <location>
        <begin position="28"/>
        <end position="85"/>
    </location>
</feature>
<evidence type="ECO:0000256" key="5">
    <source>
        <dbReference type="SAM" id="Coils"/>
    </source>
</evidence>
<evidence type="ECO:0000256" key="1">
    <source>
        <dbReference type="ARBA" id="ARBA00006190"/>
    </source>
</evidence>
<dbReference type="PANTHER" id="PTHR22761">
    <property type="entry name" value="CHARGED MULTIVESICULAR BODY PROTEIN"/>
    <property type="match status" value="1"/>
</dbReference>
<feature type="compositionally biased region" description="Basic residues" evidence="6">
    <location>
        <begin position="1"/>
        <end position="10"/>
    </location>
</feature>
<dbReference type="Gene3D" id="6.10.140.1230">
    <property type="match status" value="1"/>
</dbReference>
<protein>
    <recommendedName>
        <fullName evidence="3">Charged multivesicular body protein 5</fullName>
    </recommendedName>
    <alternativeName>
        <fullName evidence="4">Chromatin-modifying protein 5</fullName>
    </alternativeName>
</protein>
<dbReference type="GeneTree" id="ENSGT00550000074817"/>
<reference evidence="7" key="2">
    <citation type="submission" date="2025-08" db="UniProtKB">
        <authorList>
            <consortium name="Ensembl"/>
        </authorList>
    </citation>
    <scope>IDENTIFICATION</scope>
</reference>
<dbReference type="Pfam" id="PF03357">
    <property type="entry name" value="Snf7"/>
    <property type="match status" value="1"/>
</dbReference>
<dbReference type="AlphaFoldDB" id="A0A8C8U4F3"/>
<feature type="coiled-coil region" evidence="5">
    <location>
        <begin position="121"/>
        <end position="148"/>
    </location>
</feature>
<dbReference type="PANTHER" id="PTHR22761:SF12">
    <property type="entry name" value="CHARGED MULTIVESICULAR BODY PROTEIN 5"/>
    <property type="match status" value="1"/>
</dbReference>
<reference evidence="7" key="3">
    <citation type="submission" date="2025-09" db="UniProtKB">
        <authorList>
            <consortium name="Ensembl"/>
        </authorList>
    </citation>
    <scope>IDENTIFICATION</scope>
</reference>
<organism evidence="7 8">
    <name type="scientific">Peromyscus maniculatus bairdii</name>
    <name type="common">Prairie deer mouse</name>
    <dbReference type="NCBI Taxonomy" id="230844"/>
    <lineage>
        <taxon>Eukaryota</taxon>
        <taxon>Metazoa</taxon>
        <taxon>Chordata</taxon>
        <taxon>Craniata</taxon>
        <taxon>Vertebrata</taxon>
        <taxon>Euteleostomi</taxon>
        <taxon>Mammalia</taxon>
        <taxon>Eutheria</taxon>
        <taxon>Euarchontoglires</taxon>
        <taxon>Glires</taxon>
        <taxon>Rodentia</taxon>
        <taxon>Myomorpha</taxon>
        <taxon>Muroidea</taxon>
        <taxon>Cricetidae</taxon>
        <taxon>Neotominae</taxon>
        <taxon>Peromyscus</taxon>
    </lineage>
</organism>
<keyword evidence="2 5" id="KW-0175">Coiled coil</keyword>
<evidence type="ECO:0000256" key="6">
    <source>
        <dbReference type="SAM" id="MobiDB-lite"/>
    </source>
</evidence>
<dbReference type="GO" id="GO:0006900">
    <property type="term" value="P:vesicle budding from membrane"/>
    <property type="evidence" value="ECO:0007669"/>
    <property type="project" value="TreeGrafter"/>
</dbReference>
<dbReference type="InterPro" id="IPR005024">
    <property type="entry name" value="Snf7_fam"/>
</dbReference>
<dbReference type="Ensembl" id="ENSPEMT00000026500.2">
    <property type="protein sequence ID" value="ENSPEMP00000022136.2"/>
    <property type="gene ID" value="ENSPEMG00000019594.2"/>
</dbReference>
<keyword evidence="8" id="KW-1185">Reference proteome</keyword>
<gene>
    <name evidence="7" type="primary">LOC102911594</name>
</gene>
<reference evidence="7 8" key="1">
    <citation type="submission" date="2018-10" db="EMBL/GenBank/DDBJ databases">
        <title>Improved assembly of the deer mouse Peromyscus maniculatus genome.</title>
        <authorList>
            <person name="Lassance J.-M."/>
            <person name="Hoekstra H.E."/>
        </authorList>
    </citation>
    <scope>NUCLEOTIDE SEQUENCE [LARGE SCALE GENOMIC DNA]</scope>
</reference>
<proteinExistence type="inferred from homology"/>
<feature type="region of interest" description="Disordered" evidence="6">
    <location>
        <begin position="1"/>
        <end position="21"/>
    </location>
</feature>
<dbReference type="Proteomes" id="UP000694547">
    <property type="component" value="Chromosome 1"/>
</dbReference>
<name>A0A8C8U4F3_PERMB</name>
<evidence type="ECO:0000256" key="3">
    <source>
        <dbReference type="ARBA" id="ARBA00041078"/>
    </source>
</evidence>